<dbReference type="EC" id="1.1.1.2" evidence="5"/>
<feature type="domain" description="Enoyl reductase (ER)" evidence="8">
    <location>
        <begin position="13"/>
        <end position="339"/>
    </location>
</feature>
<dbReference type="InterPro" id="IPR020843">
    <property type="entry name" value="ER"/>
</dbReference>
<keyword evidence="2 7" id="KW-0479">Metal-binding</keyword>
<dbReference type="GO" id="GO:0008106">
    <property type="term" value="F:alcohol dehydrogenase (NADP+) activity"/>
    <property type="evidence" value="ECO:0007669"/>
    <property type="project" value="UniProtKB-EC"/>
</dbReference>
<evidence type="ECO:0000256" key="5">
    <source>
        <dbReference type="ARBA" id="ARBA00024074"/>
    </source>
</evidence>
<dbReference type="Pfam" id="PF08240">
    <property type="entry name" value="ADH_N"/>
    <property type="match status" value="1"/>
</dbReference>
<comment type="cofactor">
    <cofactor evidence="1 7">
        <name>Zn(2+)</name>
        <dbReference type="ChEBI" id="CHEBI:29105"/>
    </cofactor>
</comment>
<dbReference type="CDD" id="cd05283">
    <property type="entry name" value="CAD1"/>
    <property type="match status" value="1"/>
</dbReference>
<dbReference type="InterPro" id="IPR013149">
    <property type="entry name" value="ADH-like_C"/>
</dbReference>
<dbReference type="InterPro" id="IPR047109">
    <property type="entry name" value="CAD-like"/>
</dbReference>
<dbReference type="SMART" id="SM00829">
    <property type="entry name" value="PKS_ER"/>
    <property type="match status" value="1"/>
</dbReference>
<evidence type="ECO:0000256" key="6">
    <source>
        <dbReference type="ARBA" id="ARBA00048262"/>
    </source>
</evidence>
<dbReference type="AlphaFoldDB" id="A0A239MEM6"/>
<proteinExistence type="inferred from homology"/>
<keyword evidence="10" id="KW-1185">Reference proteome</keyword>
<organism evidence="9 10">
    <name type="scientific">Rhodococcoides kyotonense</name>
    <dbReference type="NCBI Taxonomy" id="398843"/>
    <lineage>
        <taxon>Bacteria</taxon>
        <taxon>Bacillati</taxon>
        <taxon>Actinomycetota</taxon>
        <taxon>Actinomycetes</taxon>
        <taxon>Mycobacteriales</taxon>
        <taxon>Nocardiaceae</taxon>
        <taxon>Rhodococcoides</taxon>
    </lineage>
</organism>
<evidence type="ECO:0000256" key="7">
    <source>
        <dbReference type="RuleBase" id="RU361277"/>
    </source>
</evidence>
<evidence type="ECO:0000256" key="1">
    <source>
        <dbReference type="ARBA" id="ARBA00001947"/>
    </source>
</evidence>
<dbReference type="OrthoDB" id="3567264at2"/>
<evidence type="ECO:0000256" key="2">
    <source>
        <dbReference type="ARBA" id="ARBA00022723"/>
    </source>
</evidence>
<protein>
    <recommendedName>
        <fullName evidence="5">alcohol dehydrogenase (NADP(+))</fullName>
        <ecNumber evidence="5">1.1.1.2</ecNumber>
    </recommendedName>
</protein>
<name>A0A239MEM6_9NOCA</name>
<accession>A0A239MEM6</accession>
<evidence type="ECO:0000313" key="10">
    <source>
        <dbReference type="Proteomes" id="UP000198327"/>
    </source>
</evidence>
<evidence type="ECO:0000256" key="4">
    <source>
        <dbReference type="ARBA" id="ARBA00023002"/>
    </source>
</evidence>
<evidence type="ECO:0000256" key="3">
    <source>
        <dbReference type="ARBA" id="ARBA00022833"/>
    </source>
</evidence>
<dbReference type="SUPFAM" id="SSF50129">
    <property type="entry name" value="GroES-like"/>
    <property type="match status" value="1"/>
</dbReference>
<dbReference type="EMBL" id="FZOW01000017">
    <property type="protein sequence ID" value="SNT41111.1"/>
    <property type="molecule type" value="Genomic_DNA"/>
</dbReference>
<comment type="catalytic activity">
    <reaction evidence="6">
        <text>a primary alcohol + NADP(+) = an aldehyde + NADPH + H(+)</text>
        <dbReference type="Rhea" id="RHEA:15937"/>
        <dbReference type="ChEBI" id="CHEBI:15378"/>
        <dbReference type="ChEBI" id="CHEBI:15734"/>
        <dbReference type="ChEBI" id="CHEBI:17478"/>
        <dbReference type="ChEBI" id="CHEBI:57783"/>
        <dbReference type="ChEBI" id="CHEBI:58349"/>
        <dbReference type="EC" id="1.1.1.2"/>
    </reaction>
</comment>
<dbReference type="SUPFAM" id="SSF51735">
    <property type="entry name" value="NAD(P)-binding Rossmann-fold domains"/>
    <property type="match status" value="1"/>
</dbReference>
<dbReference type="Proteomes" id="UP000198327">
    <property type="component" value="Unassembled WGS sequence"/>
</dbReference>
<sequence>MRHATGYRFTEPGGPATRFDFTRRDLRPDDIAVHITHCGVCHTDLHTVKNPDGQFPTTPGHEFVGVVSAIGSEVTAFTVGDPVAVGNIVDSCGTCDMCHASQENFCRDIPTLTYGGADRVDGTTTIGAYSDEYIVRERFTYHRPEHLDPSAVAPLMCAGVTVWEPLRSNGVGPGSRVGVAGIGGLGHLAVKFARALGADVTVFTTSAAKAVDAEALGAHRSVISTDPEAMATATGTLDLVIDCIPVEHDVAPYLRVLALDGTLCTVGHLGPVAVETLDLLIGRKSLSSAGSGGTAYTQDMLDFCGEHGITADVETLTSAQVDVAFERLDKGDVRYRFVLDMSDLGSTSLPTQPPTR</sequence>
<dbReference type="InterPro" id="IPR013154">
    <property type="entry name" value="ADH-like_N"/>
</dbReference>
<dbReference type="Pfam" id="PF00107">
    <property type="entry name" value="ADH_zinc_N"/>
    <property type="match status" value="1"/>
</dbReference>
<dbReference type="InterPro" id="IPR011032">
    <property type="entry name" value="GroES-like_sf"/>
</dbReference>
<dbReference type="PANTHER" id="PTHR42683">
    <property type="entry name" value="ALDEHYDE REDUCTASE"/>
    <property type="match status" value="1"/>
</dbReference>
<dbReference type="GO" id="GO:0008270">
    <property type="term" value="F:zinc ion binding"/>
    <property type="evidence" value="ECO:0007669"/>
    <property type="project" value="InterPro"/>
</dbReference>
<dbReference type="Gene3D" id="3.90.180.10">
    <property type="entry name" value="Medium-chain alcohol dehydrogenases, catalytic domain"/>
    <property type="match status" value="1"/>
</dbReference>
<keyword evidence="3 7" id="KW-0862">Zinc</keyword>
<keyword evidence="4" id="KW-0560">Oxidoreductase</keyword>
<dbReference type="InterPro" id="IPR002328">
    <property type="entry name" value="ADH_Zn_CS"/>
</dbReference>
<dbReference type="FunFam" id="3.40.50.720:FF:000022">
    <property type="entry name" value="Cinnamyl alcohol dehydrogenase"/>
    <property type="match status" value="1"/>
</dbReference>
<reference evidence="10" key="1">
    <citation type="submission" date="2017-06" db="EMBL/GenBank/DDBJ databases">
        <authorList>
            <person name="Varghese N."/>
            <person name="Submissions S."/>
        </authorList>
    </citation>
    <scope>NUCLEOTIDE SEQUENCE [LARGE SCALE GENOMIC DNA]</scope>
    <source>
        <strain evidence="10">JCM 23211</strain>
    </source>
</reference>
<dbReference type="RefSeq" id="WP_089250935.1">
    <property type="nucleotide sequence ID" value="NZ_FZOW01000017.1"/>
</dbReference>
<dbReference type="PROSITE" id="PS00059">
    <property type="entry name" value="ADH_ZINC"/>
    <property type="match status" value="1"/>
</dbReference>
<gene>
    <name evidence="9" type="ORF">SAMN05421642_117121</name>
</gene>
<evidence type="ECO:0000313" key="9">
    <source>
        <dbReference type="EMBL" id="SNT41111.1"/>
    </source>
</evidence>
<dbReference type="InterPro" id="IPR036291">
    <property type="entry name" value="NAD(P)-bd_dom_sf"/>
</dbReference>
<comment type="similarity">
    <text evidence="7">Belongs to the zinc-containing alcohol dehydrogenase family.</text>
</comment>
<dbReference type="Gene3D" id="3.40.50.720">
    <property type="entry name" value="NAD(P)-binding Rossmann-like Domain"/>
    <property type="match status" value="1"/>
</dbReference>
<evidence type="ECO:0000259" key="8">
    <source>
        <dbReference type="SMART" id="SM00829"/>
    </source>
</evidence>